<proteinExistence type="inferred from homology"/>
<comment type="similarity">
    <text evidence="1">Belongs to the UDP-glycosyltransferase family.</text>
</comment>
<dbReference type="PANTHER" id="PTHR48043:SF68">
    <property type="entry name" value="GLUCURONOSYLTRANSFERASE"/>
    <property type="match status" value="1"/>
</dbReference>
<dbReference type="GO" id="GO:0015020">
    <property type="term" value="F:glucuronosyltransferase activity"/>
    <property type="evidence" value="ECO:0007669"/>
    <property type="project" value="UniProtKB-EC"/>
</dbReference>
<evidence type="ECO:0000256" key="1">
    <source>
        <dbReference type="ARBA" id="ARBA00009995"/>
    </source>
</evidence>
<evidence type="ECO:0000256" key="6">
    <source>
        <dbReference type="SAM" id="SignalP"/>
    </source>
</evidence>
<reference evidence="8" key="1">
    <citation type="submission" date="2022-11" db="UniProtKB">
        <authorList>
            <consortium name="WormBaseParasite"/>
        </authorList>
    </citation>
    <scope>IDENTIFICATION</scope>
</reference>
<evidence type="ECO:0000256" key="5">
    <source>
        <dbReference type="ARBA" id="ARBA00047475"/>
    </source>
</evidence>
<organism evidence="7 8">
    <name type="scientific">Plectus sambesii</name>
    <dbReference type="NCBI Taxonomy" id="2011161"/>
    <lineage>
        <taxon>Eukaryota</taxon>
        <taxon>Metazoa</taxon>
        <taxon>Ecdysozoa</taxon>
        <taxon>Nematoda</taxon>
        <taxon>Chromadorea</taxon>
        <taxon>Plectida</taxon>
        <taxon>Plectina</taxon>
        <taxon>Plectoidea</taxon>
        <taxon>Plectidae</taxon>
        <taxon>Plectus</taxon>
    </lineage>
</organism>
<evidence type="ECO:0000313" key="7">
    <source>
        <dbReference type="Proteomes" id="UP000887566"/>
    </source>
</evidence>
<evidence type="ECO:0000256" key="4">
    <source>
        <dbReference type="ARBA" id="ARBA00022679"/>
    </source>
</evidence>
<dbReference type="EC" id="2.4.1.17" evidence="2"/>
<feature type="chain" id="PRO_5037127068" description="glucuronosyltransferase" evidence="6">
    <location>
        <begin position="17"/>
        <end position="588"/>
    </location>
</feature>
<keyword evidence="4" id="KW-0808">Transferase</keyword>
<protein>
    <recommendedName>
        <fullName evidence="2">glucuronosyltransferase</fullName>
        <ecNumber evidence="2">2.4.1.17</ecNumber>
    </recommendedName>
</protein>
<sequence>MFIAVLFAALISGVNCSKIAVIASSGCYSHDVLSKAMGSSFSEEDHEITWIQVRVFDFGQSVVIPQQWKKIIFDGRNVRTAEFVDNLKALLWTTAVPLSPNRLYDMRGVKALSDINTMQHETCWNALKAGHFDAFRNESYDLVIVDYLLQECGEAIGAFLNKSISVSVANYPFMSTYTSSMALPSNPSSVPETMTALPSSMNFVQRTQNTIVQGMFLGLRVLSIVVIDWIFWFHGVTVDVGKFESDQIFVGSPLQALIGTPRPIDNRFKYFGCSTCSAWRNSSATSPLTNIEHRGGFVLVSFGSITSANKMPKELIQQFMDTFASFNLTFLWQFGSTRSSVETPQNVVLFDWLPISSLLHDQRTKLFINHGGLSSVSEAIDASVPILGIPLQGDQPHNLQRLSELGVASMVQLTEIMTDQNALKTALSAMLSEHDLFKRRTRQLATMLNDYQQFAGSNIGQFWMNWALRNGEMITMKAGEYLKLQNGDDRGRPRRSPYGGSSIRIGRARISPCGTVAPREGVAYLDIYPSYMRPPRASAALPISVGDQRCRLGRQQLKMTTAVTDRPFTGGLAGLSRRPTPCIFDTLE</sequence>
<evidence type="ECO:0000313" key="8">
    <source>
        <dbReference type="WBParaSite" id="PSAMB.scaffold1726size28368.g14575.t1"/>
    </source>
</evidence>
<dbReference type="InterPro" id="IPR002213">
    <property type="entry name" value="UDP_glucos_trans"/>
</dbReference>
<comment type="catalytic activity">
    <reaction evidence="5">
        <text>glucuronate acceptor + UDP-alpha-D-glucuronate = acceptor beta-D-glucuronoside + UDP + H(+)</text>
        <dbReference type="Rhea" id="RHEA:21032"/>
        <dbReference type="ChEBI" id="CHEBI:15378"/>
        <dbReference type="ChEBI" id="CHEBI:58052"/>
        <dbReference type="ChEBI" id="CHEBI:58223"/>
        <dbReference type="ChEBI" id="CHEBI:132367"/>
        <dbReference type="ChEBI" id="CHEBI:132368"/>
        <dbReference type="EC" id="2.4.1.17"/>
    </reaction>
</comment>
<keyword evidence="6" id="KW-0732">Signal</keyword>
<dbReference type="InterPro" id="IPR050271">
    <property type="entry name" value="UDP-glycosyltransferase"/>
</dbReference>
<dbReference type="Pfam" id="PF00201">
    <property type="entry name" value="UDPGT"/>
    <property type="match status" value="1"/>
</dbReference>
<dbReference type="Gene3D" id="3.40.50.2000">
    <property type="entry name" value="Glycogen Phosphorylase B"/>
    <property type="match status" value="1"/>
</dbReference>
<dbReference type="CDD" id="cd03784">
    <property type="entry name" value="GT1_Gtf-like"/>
    <property type="match status" value="1"/>
</dbReference>
<keyword evidence="3" id="KW-0328">Glycosyltransferase</keyword>
<evidence type="ECO:0000256" key="3">
    <source>
        <dbReference type="ARBA" id="ARBA00022676"/>
    </source>
</evidence>
<name>A0A914VAD3_9BILA</name>
<accession>A0A914VAD3</accession>
<dbReference type="PANTHER" id="PTHR48043">
    <property type="entry name" value="EG:EG0003.4 PROTEIN-RELATED"/>
    <property type="match status" value="1"/>
</dbReference>
<dbReference type="AlphaFoldDB" id="A0A914VAD3"/>
<keyword evidence="7" id="KW-1185">Reference proteome</keyword>
<feature type="signal peptide" evidence="6">
    <location>
        <begin position="1"/>
        <end position="16"/>
    </location>
</feature>
<dbReference type="Proteomes" id="UP000887566">
    <property type="component" value="Unplaced"/>
</dbReference>
<dbReference type="SUPFAM" id="SSF53756">
    <property type="entry name" value="UDP-Glycosyltransferase/glycogen phosphorylase"/>
    <property type="match status" value="1"/>
</dbReference>
<evidence type="ECO:0000256" key="2">
    <source>
        <dbReference type="ARBA" id="ARBA00012544"/>
    </source>
</evidence>
<dbReference type="WBParaSite" id="PSAMB.scaffold1726size28368.g14575.t1">
    <property type="protein sequence ID" value="PSAMB.scaffold1726size28368.g14575.t1"/>
    <property type="gene ID" value="PSAMB.scaffold1726size28368.g14575"/>
</dbReference>